<dbReference type="GO" id="GO:0005737">
    <property type="term" value="C:cytoplasm"/>
    <property type="evidence" value="ECO:0007669"/>
    <property type="project" value="TreeGrafter"/>
</dbReference>
<dbReference type="EMBL" id="FMHZ01000002">
    <property type="protein sequence ID" value="SCL49317.1"/>
    <property type="molecule type" value="Genomic_DNA"/>
</dbReference>
<protein>
    <submittedName>
        <fullName evidence="3">Immunity protein Imm1</fullName>
    </submittedName>
</protein>
<dbReference type="PANTHER" id="PTHR48051:SF46">
    <property type="entry name" value="LEUCINE RICH REPEAT-CONTAINING DOMAIN PROTEIN"/>
    <property type="match status" value="1"/>
</dbReference>
<evidence type="ECO:0000256" key="1">
    <source>
        <dbReference type="ARBA" id="ARBA00022614"/>
    </source>
</evidence>
<dbReference type="Proteomes" id="UP000199001">
    <property type="component" value="Unassembled WGS sequence"/>
</dbReference>
<dbReference type="Pfam" id="PF14430">
    <property type="entry name" value="Imm1"/>
    <property type="match status" value="1"/>
</dbReference>
<evidence type="ECO:0000313" key="4">
    <source>
        <dbReference type="Proteomes" id="UP000199001"/>
    </source>
</evidence>
<dbReference type="InterPro" id="IPR032675">
    <property type="entry name" value="LRR_dom_sf"/>
</dbReference>
<dbReference type="Pfam" id="PF13855">
    <property type="entry name" value="LRR_8"/>
    <property type="match status" value="2"/>
</dbReference>
<dbReference type="PROSITE" id="PS51450">
    <property type="entry name" value="LRR"/>
    <property type="match status" value="1"/>
</dbReference>
<dbReference type="InterPro" id="IPR001611">
    <property type="entry name" value="Leu-rich_rpt"/>
</dbReference>
<dbReference type="InterPro" id="IPR003591">
    <property type="entry name" value="Leu-rich_rpt_typical-subtyp"/>
</dbReference>
<evidence type="ECO:0000313" key="3">
    <source>
        <dbReference type="EMBL" id="SCL49317.1"/>
    </source>
</evidence>
<dbReference type="InterPro" id="IPR050216">
    <property type="entry name" value="LRR_domain-containing"/>
</dbReference>
<sequence length="334" mass="35502">MDWIDDQIEAARRSGASSLDLSGRSLDTLPESLGGLTTLTRLILVGNELSSLPEWLGDLTALTELGLGGNRLTVLPESLGNLSALTWLGLSGNRLSVLPESLGGLTALTWLDLADNQLTTLPEWLGSLAALTRLDLTGNQLTTLPESLGGLTALTRLHLTDNQLIELPESLGSLAALTRLDLAGNRLTVLPDWLRDPTAREQPVDASVQAWIDGTRTTVAGAADLDAVLDRVPSSGLSLVSEDGVRSLHITLAGDQSGLVWEDEDEVMLGWGPVPPGAPPGLTAGDAEYAFADPWFTADGADPFEITEGQARQAGHEFLRTGRRPTNVQWVDKP</sequence>
<name>A0A1C6U5M7_9ACTN</name>
<evidence type="ECO:0000256" key="2">
    <source>
        <dbReference type="ARBA" id="ARBA00022737"/>
    </source>
</evidence>
<accession>A0A1C6U5M7</accession>
<keyword evidence="1" id="KW-0433">Leucine-rich repeat</keyword>
<proteinExistence type="predicted"/>
<dbReference type="PANTHER" id="PTHR48051">
    <property type="match status" value="1"/>
</dbReference>
<dbReference type="InterPro" id="IPR025680">
    <property type="entry name" value="DddI"/>
</dbReference>
<gene>
    <name evidence="3" type="ORF">GA0070606_1449</name>
</gene>
<organism evidence="3 4">
    <name type="scientific">Micromonospora citrea</name>
    <dbReference type="NCBI Taxonomy" id="47855"/>
    <lineage>
        <taxon>Bacteria</taxon>
        <taxon>Bacillati</taxon>
        <taxon>Actinomycetota</taxon>
        <taxon>Actinomycetes</taxon>
        <taxon>Micromonosporales</taxon>
        <taxon>Micromonosporaceae</taxon>
        <taxon>Micromonospora</taxon>
    </lineage>
</organism>
<dbReference type="SUPFAM" id="SSF52058">
    <property type="entry name" value="L domain-like"/>
    <property type="match status" value="1"/>
</dbReference>
<dbReference type="SMART" id="SM00364">
    <property type="entry name" value="LRR_BAC"/>
    <property type="match status" value="7"/>
</dbReference>
<keyword evidence="4" id="KW-1185">Reference proteome</keyword>
<dbReference type="Pfam" id="PF00560">
    <property type="entry name" value="LRR_1"/>
    <property type="match status" value="1"/>
</dbReference>
<reference evidence="4" key="1">
    <citation type="submission" date="2016-06" db="EMBL/GenBank/DDBJ databases">
        <authorList>
            <person name="Varghese N."/>
            <person name="Submissions Spin"/>
        </authorList>
    </citation>
    <scope>NUCLEOTIDE SEQUENCE [LARGE SCALE GENOMIC DNA]</scope>
    <source>
        <strain evidence="4">DSM 43903</strain>
    </source>
</reference>
<dbReference type="SMART" id="SM00369">
    <property type="entry name" value="LRR_TYP"/>
    <property type="match status" value="7"/>
</dbReference>
<dbReference type="Gene3D" id="3.80.10.10">
    <property type="entry name" value="Ribonuclease Inhibitor"/>
    <property type="match status" value="2"/>
</dbReference>
<keyword evidence="2" id="KW-0677">Repeat</keyword>
<dbReference type="AlphaFoldDB" id="A0A1C6U5M7"/>